<dbReference type="AlphaFoldDB" id="A0A1X3J0I9"/>
<name>A0A1X3J0I9_ECOLX</name>
<reference evidence="1 2" key="1">
    <citation type="submission" date="2010-04" db="EMBL/GenBank/DDBJ databases">
        <title>The Genome Sequence of Escherichia coli TA447.</title>
        <authorList>
            <consortium name="The Broad Institute Genome Sequencing Platform"/>
            <consortium name="The Broad Institute Genome Sequencing Center for Infectious Disease"/>
            <person name="Feldgarden M."/>
            <person name="Gordon D.M."/>
            <person name="Johnson J.R."/>
            <person name="Johnston B.D."/>
            <person name="Young S."/>
            <person name="Zeng Q."/>
            <person name="Koehrsen M."/>
            <person name="Alvarado L."/>
            <person name="Berlin A.M."/>
            <person name="Borenstein D."/>
            <person name="Chapman S.B."/>
            <person name="Chen Z."/>
            <person name="Engels R."/>
            <person name="Freedman E."/>
            <person name="Gellesch M."/>
            <person name="Goldberg J."/>
            <person name="Griggs A."/>
            <person name="Gujja S."/>
            <person name="Heilman E.R."/>
            <person name="Heiman D.I."/>
            <person name="Hepburn T.A."/>
            <person name="Howarth C."/>
            <person name="Jen D."/>
            <person name="Larson L."/>
            <person name="Mehta T."/>
            <person name="Park D."/>
            <person name="Pearson M."/>
            <person name="Richards J."/>
            <person name="Roberts A."/>
            <person name="Saif S."/>
            <person name="Shea T.D."/>
            <person name="Shenoy N."/>
            <person name="Sisk P."/>
            <person name="Stolte C."/>
            <person name="Sykes S.N."/>
            <person name="Walk T."/>
            <person name="White J."/>
            <person name="Yandava C."/>
            <person name="Haas B."/>
            <person name="Henn M.R."/>
            <person name="Nusbaum C."/>
            <person name="Birren B."/>
        </authorList>
    </citation>
    <scope>NUCLEOTIDE SEQUENCE [LARGE SCALE GENOMIC DNA]</scope>
    <source>
        <strain evidence="1 2">TA447</strain>
    </source>
</reference>
<protein>
    <submittedName>
        <fullName evidence="1">Putative aminopeptidase</fullName>
    </submittedName>
</protein>
<dbReference type="GO" id="GO:0004177">
    <property type="term" value="F:aminopeptidase activity"/>
    <property type="evidence" value="ECO:0007669"/>
    <property type="project" value="UniProtKB-KW"/>
</dbReference>
<dbReference type="Proteomes" id="UP000193942">
    <property type="component" value="Unassembled WGS sequence"/>
</dbReference>
<dbReference type="EMBL" id="ADIZ01000027">
    <property type="protein sequence ID" value="OSK93886.1"/>
    <property type="molecule type" value="Genomic_DNA"/>
</dbReference>
<proteinExistence type="predicted"/>
<organism evidence="1 2">
    <name type="scientific">Escherichia coli TA447</name>
    <dbReference type="NCBI Taxonomy" id="656447"/>
    <lineage>
        <taxon>Bacteria</taxon>
        <taxon>Pseudomonadati</taxon>
        <taxon>Pseudomonadota</taxon>
        <taxon>Gammaproteobacteria</taxon>
        <taxon>Enterobacterales</taxon>
        <taxon>Enterobacteriaceae</taxon>
        <taxon>Escherichia</taxon>
    </lineage>
</organism>
<accession>A0A1X3J0I9</accession>
<gene>
    <name evidence="1" type="ORF">ECXG_00719</name>
</gene>
<keyword evidence="1" id="KW-0031">Aminopeptidase</keyword>
<comment type="caution">
    <text evidence="1">The sequence shown here is derived from an EMBL/GenBank/DDBJ whole genome shotgun (WGS) entry which is preliminary data.</text>
</comment>
<evidence type="ECO:0000313" key="1">
    <source>
        <dbReference type="EMBL" id="OSK93886.1"/>
    </source>
</evidence>
<sequence>MKKFSFCYIISVFTPSDYFLPTLGHCIIANAPTRNS</sequence>
<keyword evidence="1" id="KW-0645">Protease</keyword>
<evidence type="ECO:0000313" key="2">
    <source>
        <dbReference type="Proteomes" id="UP000193942"/>
    </source>
</evidence>
<keyword evidence="1" id="KW-0378">Hydrolase</keyword>